<dbReference type="InterPro" id="IPR001753">
    <property type="entry name" value="Enoyl-CoA_hydra/iso"/>
</dbReference>
<organism evidence="3 4">
    <name type="scientific">Teichococcus aerophilus</name>
    <dbReference type="NCBI Taxonomy" id="1224513"/>
    <lineage>
        <taxon>Bacteria</taxon>
        <taxon>Pseudomonadati</taxon>
        <taxon>Pseudomonadota</taxon>
        <taxon>Alphaproteobacteria</taxon>
        <taxon>Acetobacterales</taxon>
        <taxon>Roseomonadaceae</taxon>
        <taxon>Roseomonas</taxon>
    </lineage>
</organism>
<dbReference type="RefSeq" id="WP_187783546.1">
    <property type="nucleotide sequence ID" value="NZ_JACTVA010000007.1"/>
</dbReference>
<keyword evidence="4" id="KW-1185">Reference proteome</keyword>
<evidence type="ECO:0000313" key="4">
    <source>
        <dbReference type="Proteomes" id="UP000626026"/>
    </source>
</evidence>
<reference evidence="3 4" key="1">
    <citation type="journal article" date="2013" name="Int. J. Syst. Evol. Microbiol.">
        <title>Roseomonas aerophila sp. nov., isolated from air.</title>
        <authorList>
            <person name="Kim S.J."/>
            <person name="Weon H.Y."/>
            <person name="Ahn J.H."/>
            <person name="Hong S.B."/>
            <person name="Seok S.J."/>
            <person name="Whang K.S."/>
            <person name="Kwon S.W."/>
        </authorList>
    </citation>
    <scope>NUCLEOTIDE SEQUENCE [LARGE SCALE GENOMIC DNA]</scope>
    <source>
        <strain evidence="3 4">NBRC 108923</strain>
    </source>
</reference>
<dbReference type="Proteomes" id="UP000626026">
    <property type="component" value="Unassembled WGS sequence"/>
</dbReference>
<dbReference type="InterPro" id="IPR029045">
    <property type="entry name" value="ClpP/crotonase-like_dom_sf"/>
</dbReference>
<sequence length="249" mass="26372">MTDILLWAMSPEGVVTLTLNRPQARNALNSALAEALLAGARRAEAEAARLVVIRAAGPVFCAGADLKERQGMSEDQVRARRLKGFAAYDAIERLPMPSVAVLEGPAVGSGGEIAAACDFIIATPVASFRTPEALWGTVGATQRLPRILGKRLAKDMMFTGRALSAEEALQAGLVARVVAPEQLEEVLATISTTIANAPPDALRLAKRCVDEGLERDPRGALATELMAIEESLAGGEWRRRMADFGKAAS</sequence>
<evidence type="ECO:0000256" key="1">
    <source>
        <dbReference type="ARBA" id="ARBA00023098"/>
    </source>
</evidence>
<evidence type="ECO:0000256" key="2">
    <source>
        <dbReference type="ARBA" id="ARBA00023239"/>
    </source>
</evidence>
<name>A0ABR7RJS1_9PROT</name>
<dbReference type="Pfam" id="PF00378">
    <property type="entry name" value="ECH_1"/>
    <property type="match status" value="1"/>
</dbReference>
<accession>A0ABR7RJS1</accession>
<dbReference type="PANTHER" id="PTHR11941:SF169">
    <property type="entry name" value="(7AS)-7A-METHYL-1,5-DIOXO-2,3,5,6,7,7A-HEXAHYDRO-1H-INDENE-CARBOXYL-COA HYDROLASE"/>
    <property type="match status" value="1"/>
</dbReference>
<dbReference type="EMBL" id="JACTVA010000007">
    <property type="protein sequence ID" value="MBC9206365.1"/>
    <property type="molecule type" value="Genomic_DNA"/>
</dbReference>
<dbReference type="PANTHER" id="PTHR11941">
    <property type="entry name" value="ENOYL-COA HYDRATASE-RELATED"/>
    <property type="match status" value="1"/>
</dbReference>
<dbReference type="SUPFAM" id="SSF52096">
    <property type="entry name" value="ClpP/crotonase"/>
    <property type="match status" value="1"/>
</dbReference>
<proteinExistence type="predicted"/>
<evidence type="ECO:0000313" key="3">
    <source>
        <dbReference type="EMBL" id="MBC9206365.1"/>
    </source>
</evidence>
<dbReference type="Gene3D" id="3.90.226.10">
    <property type="entry name" value="2-enoyl-CoA Hydratase, Chain A, domain 1"/>
    <property type="match status" value="1"/>
</dbReference>
<comment type="caution">
    <text evidence="3">The sequence shown here is derived from an EMBL/GenBank/DDBJ whole genome shotgun (WGS) entry which is preliminary data.</text>
</comment>
<keyword evidence="1" id="KW-0443">Lipid metabolism</keyword>
<dbReference type="CDD" id="cd06558">
    <property type="entry name" value="crotonase-like"/>
    <property type="match status" value="1"/>
</dbReference>
<gene>
    <name evidence="3" type="ORF">IBL26_05920</name>
</gene>
<keyword evidence="2" id="KW-0456">Lyase</keyword>
<protein>
    <submittedName>
        <fullName evidence="3">Enoyl-CoA hydratase/isomerase family protein</fullName>
    </submittedName>
</protein>